<gene>
    <name evidence="5" type="ORF">CBYS24578_00013224</name>
</gene>
<organism evidence="5 6">
    <name type="scientific">Clonostachys byssicola</name>
    <dbReference type="NCBI Taxonomy" id="160290"/>
    <lineage>
        <taxon>Eukaryota</taxon>
        <taxon>Fungi</taxon>
        <taxon>Dikarya</taxon>
        <taxon>Ascomycota</taxon>
        <taxon>Pezizomycotina</taxon>
        <taxon>Sordariomycetes</taxon>
        <taxon>Hypocreomycetidae</taxon>
        <taxon>Hypocreales</taxon>
        <taxon>Bionectriaceae</taxon>
        <taxon>Clonostachys</taxon>
    </lineage>
</organism>
<proteinExistence type="predicted"/>
<accession>A0A9N9Y256</accession>
<feature type="compositionally biased region" description="Polar residues" evidence="4">
    <location>
        <begin position="69"/>
        <end position="78"/>
    </location>
</feature>
<feature type="non-terminal residue" evidence="5">
    <location>
        <position position="383"/>
    </location>
</feature>
<dbReference type="PANTHER" id="PTHR24171">
    <property type="entry name" value="ANKYRIN REPEAT DOMAIN-CONTAINING PROTEIN 39-RELATED"/>
    <property type="match status" value="1"/>
</dbReference>
<reference evidence="5 6" key="2">
    <citation type="submission" date="2021-10" db="EMBL/GenBank/DDBJ databases">
        <authorList>
            <person name="Piombo E."/>
        </authorList>
    </citation>
    <scope>NUCLEOTIDE SEQUENCE [LARGE SCALE GENOMIC DNA]</scope>
</reference>
<evidence type="ECO:0000256" key="3">
    <source>
        <dbReference type="PROSITE-ProRule" id="PRU00023"/>
    </source>
</evidence>
<protein>
    <submittedName>
        <fullName evidence="5">Uncharacterized protein</fullName>
    </submittedName>
</protein>
<dbReference type="Proteomes" id="UP000754883">
    <property type="component" value="Unassembled WGS sequence"/>
</dbReference>
<dbReference type="EMBL" id="CABFNO020001340">
    <property type="protein sequence ID" value="CAG9982378.1"/>
    <property type="molecule type" value="Genomic_DNA"/>
</dbReference>
<evidence type="ECO:0000256" key="4">
    <source>
        <dbReference type="SAM" id="MobiDB-lite"/>
    </source>
</evidence>
<keyword evidence="1" id="KW-0677">Repeat</keyword>
<sequence>MNATAPSNEFLCPLCMRVPENIEQLLGKDGTSSTLTNNLLLDHIANHLESLSLNALPSLPNSSLNASAGDQQSRNPRQPSGEKAMDRSLSIEDEFYEYYERSYRPSRPTKCECCGQDAKEGAIPLNIAGYFLTSAEIAFFTKSRAEDEDSSLRNCPCCGQDANKGVLAPDETDKLLEVVWRPVSIGFEDFEKPRRLTRFQAERERWDGVHIWFNFWVSWRMRRRSCPQMDPILIWLTTRRRHFLQQPKVPQSPNFSTNLDVHHYSKILLTASKRNHIEAAQYCLEMGTNVDTVDPDGMTPLLWAAVLGSKQIVRLLLRNGARIEQHDKAFRRTPLSLASLCGYTDIVDMLLAAGADVDSADSSNRTPLFWAVSRGHANVVESL</sequence>
<dbReference type="Gene3D" id="1.25.40.20">
    <property type="entry name" value="Ankyrin repeat-containing domain"/>
    <property type="match status" value="1"/>
</dbReference>
<feature type="region of interest" description="Disordered" evidence="4">
    <location>
        <begin position="62"/>
        <end position="86"/>
    </location>
</feature>
<evidence type="ECO:0000256" key="2">
    <source>
        <dbReference type="ARBA" id="ARBA00023043"/>
    </source>
</evidence>
<dbReference type="InterPro" id="IPR002110">
    <property type="entry name" value="Ankyrin_rpt"/>
</dbReference>
<feature type="repeat" description="ANK" evidence="3">
    <location>
        <begin position="330"/>
        <end position="362"/>
    </location>
</feature>
<dbReference type="AlphaFoldDB" id="A0A9N9Y256"/>
<comment type="caution">
    <text evidence="5">The sequence shown here is derived from an EMBL/GenBank/DDBJ whole genome shotgun (WGS) entry which is preliminary data.</text>
</comment>
<dbReference type="PANTHER" id="PTHR24171:SF9">
    <property type="entry name" value="ANKYRIN REPEAT DOMAIN-CONTAINING PROTEIN 39"/>
    <property type="match status" value="1"/>
</dbReference>
<evidence type="ECO:0000313" key="5">
    <source>
        <dbReference type="EMBL" id="CAG9982378.1"/>
    </source>
</evidence>
<dbReference type="OrthoDB" id="5152377at2759"/>
<dbReference type="Pfam" id="PF13637">
    <property type="entry name" value="Ank_4"/>
    <property type="match status" value="1"/>
</dbReference>
<dbReference type="InterPro" id="IPR036770">
    <property type="entry name" value="Ankyrin_rpt-contain_sf"/>
</dbReference>
<name>A0A9N9Y256_9HYPO</name>
<dbReference type="PROSITE" id="PS50088">
    <property type="entry name" value="ANK_REPEAT"/>
    <property type="match status" value="2"/>
</dbReference>
<dbReference type="PRINTS" id="PR01415">
    <property type="entry name" value="ANKYRIN"/>
</dbReference>
<keyword evidence="6" id="KW-1185">Reference proteome</keyword>
<evidence type="ECO:0000256" key="1">
    <source>
        <dbReference type="ARBA" id="ARBA00022737"/>
    </source>
</evidence>
<dbReference type="PROSITE" id="PS50297">
    <property type="entry name" value="ANK_REP_REGION"/>
    <property type="match status" value="2"/>
</dbReference>
<reference evidence="6" key="1">
    <citation type="submission" date="2019-06" db="EMBL/GenBank/DDBJ databases">
        <authorList>
            <person name="Broberg M."/>
        </authorList>
    </citation>
    <scope>NUCLEOTIDE SEQUENCE [LARGE SCALE GENOMIC DNA]</scope>
</reference>
<dbReference type="Pfam" id="PF12796">
    <property type="entry name" value="Ank_2"/>
    <property type="match status" value="1"/>
</dbReference>
<keyword evidence="2 3" id="KW-0040">ANK repeat</keyword>
<dbReference type="SUPFAM" id="SSF48403">
    <property type="entry name" value="Ankyrin repeat"/>
    <property type="match status" value="1"/>
</dbReference>
<feature type="repeat" description="ANK" evidence="3">
    <location>
        <begin position="296"/>
        <end position="328"/>
    </location>
</feature>
<evidence type="ECO:0000313" key="6">
    <source>
        <dbReference type="Proteomes" id="UP000754883"/>
    </source>
</evidence>
<dbReference type="SMART" id="SM00248">
    <property type="entry name" value="ANK"/>
    <property type="match status" value="3"/>
</dbReference>